<accession>A0A0K1PQ90</accession>
<comment type="similarity">
    <text evidence="1">Belongs to the short-chain dehydrogenases/reductases (SDR) family.</text>
</comment>
<evidence type="ECO:0000313" key="3">
    <source>
        <dbReference type="EMBL" id="AKU95698.1"/>
    </source>
</evidence>
<dbReference type="SUPFAM" id="SSF51735">
    <property type="entry name" value="NAD(P)-binding Rossmann-fold domains"/>
    <property type="match status" value="1"/>
</dbReference>
<feature type="domain" description="Ketoreductase" evidence="2">
    <location>
        <begin position="12"/>
        <end position="189"/>
    </location>
</feature>
<dbReference type="PRINTS" id="PR00080">
    <property type="entry name" value="SDRFAMILY"/>
</dbReference>
<dbReference type="AlphaFoldDB" id="A0A0K1PQ90"/>
<dbReference type="InterPro" id="IPR002347">
    <property type="entry name" value="SDR_fam"/>
</dbReference>
<dbReference type="PATRIC" id="fig|1391654.3.peg.2393"/>
<dbReference type="Pfam" id="PF13561">
    <property type="entry name" value="adh_short_C2"/>
    <property type="match status" value="1"/>
</dbReference>
<evidence type="ECO:0000256" key="1">
    <source>
        <dbReference type="ARBA" id="ARBA00006484"/>
    </source>
</evidence>
<dbReference type="RefSeq" id="WP_205633680.1">
    <property type="nucleotide sequence ID" value="NZ_CP012333.1"/>
</dbReference>
<dbReference type="InterPro" id="IPR057326">
    <property type="entry name" value="KR_dom"/>
</dbReference>
<dbReference type="SMART" id="SM00822">
    <property type="entry name" value="PKS_KR"/>
    <property type="match status" value="1"/>
</dbReference>
<dbReference type="STRING" id="1391654.AKJ09_02362"/>
<reference evidence="3 4" key="1">
    <citation type="submission" date="2015-08" db="EMBL/GenBank/DDBJ databases">
        <authorList>
            <person name="Babu N.S."/>
            <person name="Beckwith C.J."/>
            <person name="Beseler K.G."/>
            <person name="Brison A."/>
            <person name="Carone J.V."/>
            <person name="Caskin T.P."/>
            <person name="Diamond M."/>
            <person name="Durham M.E."/>
            <person name="Foxe J.M."/>
            <person name="Go M."/>
            <person name="Henderson B.A."/>
            <person name="Jones I.B."/>
            <person name="McGettigan J.A."/>
            <person name="Micheletti S.J."/>
            <person name="Nasrallah M.E."/>
            <person name="Ortiz D."/>
            <person name="Piller C.R."/>
            <person name="Privatt S.R."/>
            <person name="Schneider S.L."/>
            <person name="Sharp S."/>
            <person name="Smith T.C."/>
            <person name="Stanton J.D."/>
            <person name="Ullery H.E."/>
            <person name="Wilson R.J."/>
            <person name="Serrano M.G."/>
            <person name="Buck G."/>
            <person name="Lee V."/>
            <person name="Wang Y."/>
            <person name="Carvalho R."/>
            <person name="Voegtly L."/>
            <person name="Shi R."/>
            <person name="Duckworth R."/>
            <person name="Johnson A."/>
            <person name="Loviza R."/>
            <person name="Walstead R."/>
            <person name="Shah Z."/>
            <person name="Kiflezghi M."/>
            <person name="Wade K."/>
            <person name="Ball S.L."/>
            <person name="Bradley K.W."/>
            <person name="Asai D.J."/>
            <person name="Bowman C.A."/>
            <person name="Russell D.A."/>
            <person name="Pope W.H."/>
            <person name="Jacobs-Sera D."/>
            <person name="Hendrix R.W."/>
            <person name="Hatfull G.F."/>
        </authorList>
    </citation>
    <scope>NUCLEOTIDE SEQUENCE [LARGE SCALE GENOMIC DNA]</scope>
    <source>
        <strain evidence="3 4">DSM 27648</strain>
    </source>
</reference>
<dbReference type="InterPro" id="IPR036291">
    <property type="entry name" value="NAD(P)-bd_dom_sf"/>
</dbReference>
<protein>
    <submittedName>
        <fullName evidence="3">3-oxoacyl-[acyl-carrier protein] reductase</fullName>
    </submittedName>
</protein>
<dbReference type="KEGG" id="llu:AKJ09_02362"/>
<dbReference type="EMBL" id="CP012333">
    <property type="protein sequence ID" value="AKU95698.1"/>
    <property type="molecule type" value="Genomic_DNA"/>
</dbReference>
<dbReference type="GO" id="GO:0032787">
    <property type="term" value="P:monocarboxylic acid metabolic process"/>
    <property type="evidence" value="ECO:0007669"/>
    <property type="project" value="UniProtKB-ARBA"/>
</dbReference>
<dbReference type="InterPro" id="IPR020904">
    <property type="entry name" value="Sc_DH/Rdtase_CS"/>
</dbReference>
<dbReference type="PANTHER" id="PTHR42879">
    <property type="entry name" value="3-OXOACYL-(ACYL-CARRIER-PROTEIN) REDUCTASE"/>
    <property type="match status" value="1"/>
</dbReference>
<dbReference type="PROSITE" id="PS00061">
    <property type="entry name" value="ADH_SHORT"/>
    <property type="match status" value="1"/>
</dbReference>
<dbReference type="Proteomes" id="UP000064967">
    <property type="component" value="Chromosome"/>
</dbReference>
<dbReference type="InterPro" id="IPR050259">
    <property type="entry name" value="SDR"/>
</dbReference>
<evidence type="ECO:0000313" key="4">
    <source>
        <dbReference type="Proteomes" id="UP000064967"/>
    </source>
</evidence>
<dbReference type="FunFam" id="3.40.50.720:FF:000084">
    <property type="entry name" value="Short-chain dehydrogenase reductase"/>
    <property type="match status" value="1"/>
</dbReference>
<dbReference type="PANTHER" id="PTHR42879:SF2">
    <property type="entry name" value="3-OXOACYL-[ACYL-CARRIER-PROTEIN] REDUCTASE FABG"/>
    <property type="match status" value="1"/>
</dbReference>
<name>A0A0K1PQ90_9BACT</name>
<keyword evidence="4" id="KW-1185">Reference proteome</keyword>
<dbReference type="Gene3D" id="3.40.50.720">
    <property type="entry name" value="NAD(P)-binding Rossmann-like Domain"/>
    <property type="match status" value="1"/>
</dbReference>
<dbReference type="NCBIfam" id="NF009466">
    <property type="entry name" value="PRK12826.1-2"/>
    <property type="match status" value="1"/>
</dbReference>
<proteinExistence type="inferred from homology"/>
<dbReference type="PRINTS" id="PR00081">
    <property type="entry name" value="GDHRDH"/>
</dbReference>
<organism evidence="3 4">
    <name type="scientific">Labilithrix luteola</name>
    <dbReference type="NCBI Taxonomy" id="1391654"/>
    <lineage>
        <taxon>Bacteria</taxon>
        <taxon>Pseudomonadati</taxon>
        <taxon>Myxococcota</taxon>
        <taxon>Polyangia</taxon>
        <taxon>Polyangiales</taxon>
        <taxon>Labilitrichaceae</taxon>
        <taxon>Labilithrix</taxon>
    </lineage>
</organism>
<sequence>MTSTTMHEAHRRVAVVTGAAAGIGQAYALRLAADGHAVAIADLGPAEQTVRLIEDAGGAAFAVPTDVADPDSVARFARAVADRFGGADILVHNAGIYPVVAFEETDWSTWRKVMGVNLDSAFHLTHAFLPGMKAKGWGRIVLVASTAFHTGPPGLVAYAASKGGVIGFARSLAAEIGEFGVTVNVIAPGMVRTPGTLAGRQHELGLFDKVLAAQAIKRTGTPEDLMSAVSFLTSDGASFVTGQTLAVDGGVARL</sequence>
<evidence type="ECO:0000259" key="2">
    <source>
        <dbReference type="SMART" id="SM00822"/>
    </source>
</evidence>
<gene>
    <name evidence="3" type="ORF">AKJ09_02362</name>
</gene>